<reference evidence="2 3" key="1">
    <citation type="submission" date="2023-06" db="EMBL/GenBank/DDBJ databases">
        <title>Draft genome sequence of Novosphingobium sp. strain IK01.</title>
        <authorList>
            <person name="Hatamoto M."/>
            <person name="Ikarashi T."/>
            <person name="Yamaguchi T."/>
        </authorList>
    </citation>
    <scope>NUCLEOTIDE SEQUENCE [LARGE SCALE GENOMIC DNA]</scope>
    <source>
        <strain evidence="2 3">IK01</strain>
    </source>
</reference>
<name>A0ABQ6P6U5_9SPHN</name>
<keyword evidence="1" id="KW-1133">Transmembrane helix</keyword>
<keyword evidence="1" id="KW-0812">Transmembrane</keyword>
<comment type="caution">
    <text evidence="2">The sequence shown here is derived from an EMBL/GenBank/DDBJ whole genome shotgun (WGS) entry which is preliminary data.</text>
</comment>
<proteinExistence type="predicted"/>
<evidence type="ECO:0000313" key="3">
    <source>
        <dbReference type="Proteomes" id="UP001187221"/>
    </source>
</evidence>
<dbReference type="Proteomes" id="UP001187221">
    <property type="component" value="Unassembled WGS sequence"/>
</dbReference>
<dbReference type="RefSeq" id="WP_317974698.1">
    <property type="nucleotide sequence ID" value="NZ_BTFW01000001.1"/>
</dbReference>
<evidence type="ECO:0000256" key="1">
    <source>
        <dbReference type="SAM" id="Phobius"/>
    </source>
</evidence>
<keyword evidence="1" id="KW-0472">Membrane</keyword>
<dbReference type="EMBL" id="BTFW01000001">
    <property type="protein sequence ID" value="GMM60968.1"/>
    <property type="molecule type" value="Genomic_DNA"/>
</dbReference>
<gene>
    <name evidence="2" type="ORF">NUTIK01_17450</name>
</gene>
<evidence type="ECO:0000313" key="2">
    <source>
        <dbReference type="EMBL" id="GMM60968.1"/>
    </source>
</evidence>
<keyword evidence="3" id="KW-1185">Reference proteome</keyword>
<feature type="transmembrane region" description="Helical" evidence="1">
    <location>
        <begin position="77"/>
        <end position="96"/>
    </location>
</feature>
<accession>A0ABQ6P6U5</accession>
<sequence>MTIQTQSATALARRAHVEALLVAYPDVTPEEHGMLVRYFKREANALDVGMIASNESIARGYARFRHDHLDRFTWADLAKGIVGTAIVVLCIGLVMLRAL</sequence>
<organism evidence="2 3">
    <name type="scientific">Novosphingobium pituita</name>
    <dbReference type="NCBI Taxonomy" id="3056842"/>
    <lineage>
        <taxon>Bacteria</taxon>
        <taxon>Pseudomonadati</taxon>
        <taxon>Pseudomonadota</taxon>
        <taxon>Alphaproteobacteria</taxon>
        <taxon>Sphingomonadales</taxon>
        <taxon>Sphingomonadaceae</taxon>
        <taxon>Novosphingobium</taxon>
    </lineage>
</organism>
<protein>
    <submittedName>
        <fullName evidence="2">Uncharacterized protein</fullName>
    </submittedName>
</protein>